<keyword evidence="2" id="KW-1185">Reference proteome</keyword>
<gene>
    <name evidence="1" type="ORF">GIW56_29960</name>
</gene>
<dbReference type="EMBL" id="WKED01000126">
    <property type="protein sequence ID" value="MCF5111020.1"/>
    <property type="molecule type" value="Genomic_DNA"/>
</dbReference>
<proteinExistence type="predicted"/>
<sequence>MAVPSYAEIMEKVQEGTLIDAIFNRYWKSDYSEYGPYTDTLAQVHNDGAIDLVEGVSEEFLSRYTDIRRAIGKMVYASLLGKLNIGLPTLLAVIERLYEPVADSGDVSQVLETWCHDRSDRVEQIFKSVDAMDSRCERFQALTAAISQGVRSDTRRHGPRVFAYLSNPNQTLRDQALAGLRYARYDDDEKWLSAINALRATAEVDRSDSLRAALLKTIFCWLEKAPKPALVALHDLALEILLPVTPAVTKEIAYTLAHRSSCLTPPLWQSLLIAVGGATLQPYDCSNLDLFLGRLIDAGGANHAQDFLQSLFLRDDQSEHTLSQFVMTVEGLLKGKPGVLNSWVVRWLRTGDQRLCTELHKGFLLGQEAPHQFVCEGSSFDLKPEEYGFIARKAVGHFFAYPIPLATILVLLGTSAPSTQRAEIGDLLYDPVLINYPSLAQGCLAPMANGDGSTAEMISAAITRLNSYMNGIDKARVLALI</sequence>
<protein>
    <submittedName>
        <fullName evidence="1">Uncharacterized protein</fullName>
    </submittedName>
</protein>
<accession>A0ABS9FHM1</accession>
<evidence type="ECO:0000313" key="2">
    <source>
        <dbReference type="Proteomes" id="UP000814003"/>
    </source>
</evidence>
<evidence type="ECO:0000313" key="1">
    <source>
        <dbReference type="EMBL" id="MCF5111020.1"/>
    </source>
</evidence>
<dbReference type="RefSeq" id="WP_236362080.1">
    <property type="nucleotide sequence ID" value="NZ_WKED01000126.1"/>
</dbReference>
<name>A0ABS9FHM1_9PSED</name>
<organism evidence="1 2">
    <name type="scientific">Pseudomonas gessardii</name>
    <dbReference type="NCBI Taxonomy" id="78544"/>
    <lineage>
        <taxon>Bacteria</taxon>
        <taxon>Pseudomonadati</taxon>
        <taxon>Pseudomonadota</taxon>
        <taxon>Gammaproteobacteria</taxon>
        <taxon>Pseudomonadales</taxon>
        <taxon>Pseudomonadaceae</taxon>
        <taxon>Pseudomonas</taxon>
    </lineage>
</organism>
<comment type="caution">
    <text evidence="1">The sequence shown here is derived from an EMBL/GenBank/DDBJ whole genome shotgun (WGS) entry which is preliminary data.</text>
</comment>
<dbReference type="Proteomes" id="UP000814003">
    <property type="component" value="Unassembled WGS sequence"/>
</dbReference>
<reference evidence="1 2" key="1">
    <citation type="submission" date="2019-11" db="EMBL/GenBank/DDBJ databases">
        <title>Epiphytic Pseudomonas syringae from cherry orchards.</title>
        <authorList>
            <person name="Hulin M.T."/>
        </authorList>
    </citation>
    <scope>NUCLEOTIDE SEQUENCE [LARGE SCALE GENOMIC DNA]</scope>
    <source>
        <strain evidence="1 2">PA-6-5B</strain>
    </source>
</reference>